<dbReference type="CDD" id="cd19075">
    <property type="entry name" value="AKR_AKR7A1-5"/>
    <property type="match status" value="1"/>
</dbReference>
<dbReference type="Gene3D" id="3.20.20.100">
    <property type="entry name" value="NADP-dependent oxidoreductase domain"/>
    <property type="match status" value="1"/>
</dbReference>
<evidence type="ECO:0000256" key="2">
    <source>
        <dbReference type="SAM" id="SignalP"/>
    </source>
</evidence>
<organism evidence="4 5">
    <name type="scientific">Prymnesium parvum</name>
    <name type="common">Toxic golden alga</name>
    <dbReference type="NCBI Taxonomy" id="97485"/>
    <lineage>
        <taxon>Eukaryota</taxon>
        <taxon>Haptista</taxon>
        <taxon>Haptophyta</taxon>
        <taxon>Prymnesiophyceae</taxon>
        <taxon>Prymnesiales</taxon>
        <taxon>Prymnesiaceae</taxon>
        <taxon>Prymnesium</taxon>
    </lineage>
</organism>
<dbReference type="PANTHER" id="PTHR43364">
    <property type="entry name" value="NADH-SPECIFIC METHYLGLYOXAL REDUCTASE-RELATED"/>
    <property type="match status" value="1"/>
</dbReference>
<evidence type="ECO:0000256" key="1">
    <source>
        <dbReference type="ARBA" id="ARBA00023002"/>
    </source>
</evidence>
<feature type="domain" description="NADP-dependent oxidoreductase" evidence="3">
    <location>
        <begin position="102"/>
        <end position="378"/>
    </location>
</feature>
<evidence type="ECO:0000259" key="3">
    <source>
        <dbReference type="Pfam" id="PF00248"/>
    </source>
</evidence>
<name>A0AB34IVF3_PRYPA</name>
<dbReference type="InterPro" id="IPR023210">
    <property type="entry name" value="NADP_OxRdtase_dom"/>
</dbReference>
<dbReference type="InterPro" id="IPR050523">
    <property type="entry name" value="AKR_Detox_Biosynth"/>
</dbReference>
<dbReference type="GO" id="GO:0016491">
    <property type="term" value="F:oxidoreductase activity"/>
    <property type="evidence" value="ECO:0007669"/>
    <property type="project" value="UniProtKB-KW"/>
</dbReference>
<dbReference type="Proteomes" id="UP001515480">
    <property type="component" value="Unassembled WGS sequence"/>
</dbReference>
<feature type="signal peptide" evidence="2">
    <location>
        <begin position="1"/>
        <end position="19"/>
    </location>
</feature>
<dbReference type="PANTHER" id="PTHR43364:SF4">
    <property type="entry name" value="NAD(P)-LINKED OXIDOREDUCTASE SUPERFAMILY PROTEIN"/>
    <property type="match status" value="1"/>
</dbReference>
<dbReference type="InterPro" id="IPR036812">
    <property type="entry name" value="NAD(P)_OxRdtase_dom_sf"/>
</dbReference>
<keyword evidence="1" id="KW-0560">Oxidoreductase</keyword>
<keyword evidence="2" id="KW-0732">Signal</keyword>
<comment type="caution">
    <text evidence="4">The sequence shown here is derived from an EMBL/GenBank/DDBJ whole genome shotgun (WGS) entry which is preliminary data.</text>
</comment>
<accession>A0AB34IVF3</accession>
<dbReference type="Pfam" id="PF00248">
    <property type="entry name" value="Aldo_ket_red"/>
    <property type="match status" value="1"/>
</dbReference>
<protein>
    <recommendedName>
        <fullName evidence="3">NADP-dependent oxidoreductase domain-containing protein</fullName>
    </recommendedName>
</protein>
<reference evidence="4 5" key="1">
    <citation type="journal article" date="2024" name="Science">
        <title>Giant polyketide synthase enzymes in the biosynthesis of giant marine polyether toxins.</title>
        <authorList>
            <person name="Fallon T.R."/>
            <person name="Shende V.V."/>
            <person name="Wierzbicki I.H."/>
            <person name="Pendleton A.L."/>
            <person name="Watervoot N.F."/>
            <person name="Auber R.P."/>
            <person name="Gonzalez D.J."/>
            <person name="Wisecaver J.H."/>
            <person name="Moore B.S."/>
        </authorList>
    </citation>
    <scope>NUCLEOTIDE SEQUENCE [LARGE SCALE GENOMIC DNA]</scope>
    <source>
        <strain evidence="4 5">12B1</strain>
    </source>
</reference>
<proteinExistence type="predicted"/>
<feature type="chain" id="PRO_5044235442" description="NADP-dependent oxidoreductase domain-containing protein" evidence="2">
    <location>
        <begin position="20"/>
        <end position="416"/>
    </location>
</feature>
<dbReference type="EMBL" id="JBGBPQ010000017">
    <property type="protein sequence ID" value="KAL1507991.1"/>
    <property type="molecule type" value="Genomic_DNA"/>
</dbReference>
<evidence type="ECO:0000313" key="5">
    <source>
        <dbReference type="Proteomes" id="UP001515480"/>
    </source>
</evidence>
<gene>
    <name evidence="4" type="ORF">AB1Y20_007593</name>
</gene>
<sequence>MRREVLLGAGALLVVAAEALRRRYTLKKTSQRTPEAEPGRAVRLVLGTMTIGPAIGNAHIDGTHNDMKPYCQTPPQVALAQLRALCSCAAARVPSGPEKGKVLVDTAVAYQNWATEETLGKIFADHPELRSQISIHTKVSAHQKPHMSLSKDAVLYQAEGSLRRLGVERLDILYLHAPDIETDIEETLMAIDQLHRRGKIGEFGLSNFPAWKVVDIYYRCVARGMVLPTVYQGCYNAITRSIEFEATAAFRELGIRSYHYNPLAGGMLTGKYTSESDDRENGRFGKASPISGAAYSARYWKSAVFDALQGLRTACEREDIPMAEASIRWLLHHSVLSAKHHDGIIFGASTLAHAQANLDSASKGPLPMTLVEAFDEAWKICRPTAMPYFRSYGTMPGNSDTFLRRFQAVVPNSAVW</sequence>
<dbReference type="AlphaFoldDB" id="A0AB34IVF3"/>
<keyword evidence="5" id="KW-1185">Reference proteome</keyword>
<dbReference type="SUPFAM" id="SSF51430">
    <property type="entry name" value="NAD(P)-linked oxidoreductase"/>
    <property type="match status" value="1"/>
</dbReference>
<evidence type="ECO:0000313" key="4">
    <source>
        <dbReference type="EMBL" id="KAL1507991.1"/>
    </source>
</evidence>